<dbReference type="PANTHER" id="PTHR40072:SF1">
    <property type="entry name" value="MOLYBDOPTERIN-GUANINE DINUCLEOTIDE BIOSYNTHESIS ADAPTER PROTEIN"/>
    <property type="match status" value="1"/>
</dbReference>
<evidence type="ECO:0000313" key="3">
    <source>
        <dbReference type="Proteomes" id="UP000190027"/>
    </source>
</evidence>
<dbReference type="GO" id="GO:0005525">
    <property type="term" value="F:GTP binding"/>
    <property type="evidence" value="ECO:0007669"/>
    <property type="project" value="InterPro"/>
</dbReference>
<reference evidence="2 3" key="1">
    <citation type="submission" date="2017-02" db="EMBL/GenBank/DDBJ databases">
        <authorList>
            <person name="Peterson S.W."/>
        </authorList>
    </citation>
    <scope>NUCLEOTIDE SEQUENCE [LARGE SCALE GENOMIC DNA]</scope>
    <source>
        <strain evidence="2 3">DSM 16080</strain>
    </source>
</reference>
<evidence type="ECO:0000313" key="2">
    <source>
        <dbReference type="EMBL" id="SKA73416.1"/>
    </source>
</evidence>
<proteinExistence type="predicted"/>
<dbReference type="Gene3D" id="3.40.50.300">
    <property type="entry name" value="P-loop containing nucleotide triphosphate hydrolases"/>
    <property type="match status" value="1"/>
</dbReference>
<feature type="domain" description="Molybdopterin-guanine dinucleotide biosynthesis protein B (MobB)" evidence="1">
    <location>
        <begin position="5"/>
        <end position="139"/>
    </location>
</feature>
<dbReference type="CDD" id="cd03116">
    <property type="entry name" value="MobB"/>
    <property type="match status" value="1"/>
</dbReference>
<dbReference type="EMBL" id="FUYC01000002">
    <property type="protein sequence ID" value="SKA73416.1"/>
    <property type="molecule type" value="Genomic_DNA"/>
</dbReference>
<keyword evidence="3" id="KW-1185">Reference proteome</keyword>
<dbReference type="PANTHER" id="PTHR40072">
    <property type="entry name" value="MOLYBDOPTERIN-GUANINE DINUCLEOTIDE BIOSYNTHESIS ADAPTER PROTEIN-RELATED"/>
    <property type="match status" value="1"/>
</dbReference>
<evidence type="ECO:0000259" key="1">
    <source>
        <dbReference type="Pfam" id="PF03205"/>
    </source>
</evidence>
<dbReference type="SUPFAM" id="SSF52540">
    <property type="entry name" value="P-loop containing nucleoside triphosphate hydrolases"/>
    <property type="match status" value="1"/>
</dbReference>
<dbReference type="RefSeq" id="WP_078716062.1">
    <property type="nucleotide sequence ID" value="NZ_FUYC01000002.1"/>
</dbReference>
<dbReference type="NCBIfam" id="TIGR00176">
    <property type="entry name" value="mobB"/>
    <property type="match status" value="1"/>
</dbReference>
<dbReference type="InterPro" id="IPR027417">
    <property type="entry name" value="P-loop_NTPase"/>
</dbReference>
<dbReference type="Proteomes" id="UP000190027">
    <property type="component" value="Unassembled WGS sequence"/>
</dbReference>
<gene>
    <name evidence="2" type="ORF">SAMN02745704_00469</name>
</gene>
<name>A0A1T4W823_9BACT</name>
<protein>
    <submittedName>
        <fullName evidence="2">Molybdopterin guanine dinucleotide biosynthesis accessory protein MobB</fullName>
    </submittedName>
</protein>
<organism evidence="2 3">
    <name type="scientific">Paucidesulfovibrio gracilis DSM 16080</name>
    <dbReference type="NCBI Taxonomy" id="1121449"/>
    <lineage>
        <taxon>Bacteria</taxon>
        <taxon>Pseudomonadati</taxon>
        <taxon>Thermodesulfobacteriota</taxon>
        <taxon>Desulfovibrionia</taxon>
        <taxon>Desulfovibrionales</taxon>
        <taxon>Desulfovibrionaceae</taxon>
        <taxon>Paucidesulfovibrio</taxon>
    </lineage>
</organism>
<accession>A0A1T4W823</accession>
<sequence length="169" mass="18600">MHTKIVCIVGKKKSGKTTFLEKLVPALTGMGLSVGTVKHDAHEFDMDHEGKDSWRHARAGAASVVVSSPSRLALIKRVERETPLTEIVSQFMKDRQIILAEGYYRSDLPKLEVHRSEAHEQPLTTPENAADKRVLAVVTEDPLDLGVPILGLDDAEDAARLIMTRVLGL</sequence>
<dbReference type="OrthoDB" id="9786803at2"/>
<dbReference type="Pfam" id="PF03205">
    <property type="entry name" value="MobB"/>
    <property type="match status" value="1"/>
</dbReference>
<dbReference type="GO" id="GO:0006777">
    <property type="term" value="P:Mo-molybdopterin cofactor biosynthetic process"/>
    <property type="evidence" value="ECO:0007669"/>
    <property type="project" value="InterPro"/>
</dbReference>
<dbReference type="STRING" id="1121449.SAMN02745704_00469"/>
<dbReference type="InterPro" id="IPR052539">
    <property type="entry name" value="MGD_biosynthesis_adapter"/>
</dbReference>
<dbReference type="InterPro" id="IPR004435">
    <property type="entry name" value="MobB_dom"/>
</dbReference>
<dbReference type="AlphaFoldDB" id="A0A1T4W823"/>